<evidence type="ECO:0000313" key="1">
    <source>
        <dbReference type="EMBL" id="MBO9200976.1"/>
    </source>
</evidence>
<keyword evidence="2" id="KW-1185">Reference proteome</keyword>
<dbReference type="RefSeq" id="WP_209139008.1">
    <property type="nucleotide sequence ID" value="NZ_JAGHKO010000001.1"/>
</dbReference>
<protein>
    <submittedName>
        <fullName evidence="1">Uncharacterized protein</fullName>
    </submittedName>
</protein>
<reference evidence="1 2" key="1">
    <citation type="submission" date="2021-03" db="EMBL/GenBank/DDBJ databases">
        <title>Assistant Professor.</title>
        <authorList>
            <person name="Huq M.A."/>
        </authorList>
    </citation>
    <scope>NUCLEOTIDE SEQUENCE [LARGE SCALE GENOMIC DNA]</scope>
    <source>
        <strain evidence="1 2">MAH-29</strain>
    </source>
</reference>
<dbReference type="Proteomes" id="UP000677244">
    <property type="component" value="Unassembled WGS sequence"/>
</dbReference>
<proteinExistence type="predicted"/>
<gene>
    <name evidence="1" type="ORF">J7I42_11920</name>
</gene>
<sequence length="73" mass="8330">MKRNNKQLSSLPAAIESTTLRMVYKNEEVIAEIRNTAAEKETIALNAPARLFKTEPLPMFNDYKIKAKDHDPL</sequence>
<comment type="caution">
    <text evidence="1">The sequence shown here is derived from an EMBL/GenBank/DDBJ whole genome shotgun (WGS) entry which is preliminary data.</text>
</comment>
<dbReference type="EMBL" id="JAGHKO010000001">
    <property type="protein sequence ID" value="MBO9200976.1"/>
    <property type="molecule type" value="Genomic_DNA"/>
</dbReference>
<name>A0ABS3YSU7_9BACT</name>
<evidence type="ECO:0000313" key="2">
    <source>
        <dbReference type="Proteomes" id="UP000677244"/>
    </source>
</evidence>
<organism evidence="1 2">
    <name type="scientific">Niastella soli</name>
    <dbReference type="NCBI Taxonomy" id="2821487"/>
    <lineage>
        <taxon>Bacteria</taxon>
        <taxon>Pseudomonadati</taxon>
        <taxon>Bacteroidota</taxon>
        <taxon>Chitinophagia</taxon>
        <taxon>Chitinophagales</taxon>
        <taxon>Chitinophagaceae</taxon>
        <taxon>Niastella</taxon>
    </lineage>
</organism>
<accession>A0ABS3YSU7</accession>